<feature type="chain" id="PRO_5034265259" evidence="5">
    <location>
        <begin position="26"/>
        <end position="820"/>
    </location>
</feature>
<dbReference type="InterPro" id="IPR056965">
    <property type="entry name" value="CUB_CDCP1_4th"/>
</dbReference>
<reference evidence="7" key="1">
    <citation type="submission" date="2021-06" db="EMBL/GenBank/DDBJ databases">
        <authorList>
            <consortium name="Wellcome Sanger Institute Data Sharing"/>
        </authorList>
    </citation>
    <scope>NUCLEOTIDE SEQUENCE [LARGE SCALE GENOMIC DNA]</scope>
</reference>
<feature type="domain" description="CUB" evidence="6">
    <location>
        <begin position="94"/>
        <end position="209"/>
    </location>
</feature>
<dbReference type="Gene3D" id="2.60.120.290">
    <property type="entry name" value="Spermadhesin, CUB domain"/>
    <property type="match status" value="1"/>
</dbReference>
<keyword evidence="4" id="KW-0472">Membrane</keyword>
<comment type="caution">
    <text evidence="2">Lacks conserved residue(s) required for the propagation of feature annotation.</text>
</comment>
<name>A0A8C4XBF4_ERPCA</name>
<dbReference type="InterPro" id="IPR056268">
    <property type="entry name" value="CUB_CDCP1_1st"/>
</dbReference>
<feature type="region of interest" description="Disordered" evidence="3">
    <location>
        <begin position="780"/>
        <end position="820"/>
    </location>
</feature>
<dbReference type="PANTHER" id="PTHR14477:SF1">
    <property type="entry name" value="CUB DOMAIN-CONTAINING PROTEIN 1"/>
    <property type="match status" value="1"/>
</dbReference>
<dbReference type="InterPro" id="IPR000859">
    <property type="entry name" value="CUB_dom"/>
</dbReference>
<evidence type="ECO:0000256" key="3">
    <source>
        <dbReference type="SAM" id="MobiDB-lite"/>
    </source>
</evidence>
<feature type="signal peptide" evidence="5">
    <location>
        <begin position="1"/>
        <end position="25"/>
    </location>
</feature>
<dbReference type="Ensembl" id="ENSECRT00000019937.1">
    <property type="protein sequence ID" value="ENSECRP00000019541.1"/>
    <property type="gene ID" value="ENSECRG00000013062.1"/>
</dbReference>
<dbReference type="Pfam" id="PF25142">
    <property type="entry name" value="CUB_CDCP1_4th"/>
    <property type="match status" value="1"/>
</dbReference>
<evidence type="ECO:0000259" key="6">
    <source>
        <dbReference type="PROSITE" id="PS01180"/>
    </source>
</evidence>
<dbReference type="Pfam" id="PF23665">
    <property type="entry name" value="CDCP1_CUB_6"/>
    <property type="match status" value="2"/>
</dbReference>
<evidence type="ECO:0000256" key="4">
    <source>
        <dbReference type="SAM" id="Phobius"/>
    </source>
</evidence>
<keyword evidence="4" id="KW-1133">Transmembrane helix</keyword>
<dbReference type="Pfam" id="PF23667">
    <property type="entry name" value="CUB_CDCP1_1"/>
    <property type="match status" value="1"/>
</dbReference>
<evidence type="ECO:0000256" key="5">
    <source>
        <dbReference type="SAM" id="SignalP"/>
    </source>
</evidence>
<feature type="transmembrane region" description="Helical" evidence="4">
    <location>
        <begin position="647"/>
        <end position="668"/>
    </location>
</feature>
<keyword evidence="5" id="KW-0732">Signal</keyword>
<evidence type="ECO:0000256" key="1">
    <source>
        <dbReference type="ARBA" id="ARBA00023157"/>
    </source>
</evidence>
<accession>A0A8C4XBF4</accession>
<keyword evidence="4" id="KW-0812">Transmembrane</keyword>
<dbReference type="InterPro" id="IPR035914">
    <property type="entry name" value="Sperma_CUB_dom_sf"/>
</dbReference>
<dbReference type="PROSITE" id="PS01180">
    <property type="entry name" value="CUB"/>
    <property type="match status" value="1"/>
</dbReference>
<dbReference type="SUPFAM" id="SSF49854">
    <property type="entry name" value="Spermadhesin, CUB domain"/>
    <property type="match status" value="1"/>
</dbReference>
<dbReference type="InterPro" id="IPR038811">
    <property type="entry name" value="CDCP1"/>
</dbReference>
<gene>
    <name evidence="7" type="primary">CDCP1</name>
</gene>
<feature type="compositionally biased region" description="Acidic residues" evidence="3">
    <location>
        <begin position="799"/>
        <end position="820"/>
    </location>
</feature>
<dbReference type="InterPro" id="IPR056266">
    <property type="entry name" value="CDCP1_CUB_3rd_6th"/>
</dbReference>
<dbReference type="InterPro" id="IPR056269">
    <property type="entry name" value="CUB_CDCP1_2nd_5th"/>
</dbReference>
<keyword evidence="1" id="KW-1015">Disulfide bond</keyword>
<keyword evidence="8" id="KW-1185">Reference proteome</keyword>
<dbReference type="GeneTree" id="ENSGT00390000010209"/>
<dbReference type="PANTHER" id="PTHR14477">
    <property type="entry name" value="CUB DOMAIN-CONTAINING PROTEIN 1"/>
    <property type="match status" value="1"/>
</dbReference>
<proteinExistence type="predicted"/>
<dbReference type="Pfam" id="PF23668">
    <property type="entry name" value="CUB_CDCP1_2"/>
    <property type="match status" value="2"/>
</dbReference>
<protein>
    <submittedName>
        <fullName evidence="7">CUB domain containing protein 1</fullName>
    </submittedName>
</protein>
<dbReference type="AlphaFoldDB" id="A0A8C4XBF4"/>
<organism evidence="7 8">
    <name type="scientific">Erpetoichthys calabaricus</name>
    <name type="common">Rope fish</name>
    <name type="synonym">Calamoichthys calabaricus</name>
    <dbReference type="NCBI Taxonomy" id="27687"/>
    <lineage>
        <taxon>Eukaryota</taxon>
        <taxon>Metazoa</taxon>
        <taxon>Chordata</taxon>
        <taxon>Craniata</taxon>
        <taxon>Vertebrata</taxon>
        <taxon>Euteleostomi</taxon>
        <taxon>Actinopterygii</taxon>
        <taxon>Polypteriformes</taxon>
        <taxon>Polypteridae</taxon>
        <taxon>Erpetoichthys</taxon>
    </lineage>
</organism>
<evidence type="ECO:0000313" key="7">
    <source>
        <dbReference type="Ensembl" id="ENSECRP00000019541.1"/>
    </source>
</evidence>
<evidence type="ECO:0000313" key="8">
    <source>
        <dbReference type="Proteomes" id="UP000694620"/>
    </source>
</evidence>
<reference evidence="7" key="3">
    <citation type="submission" date="2025-09" db="UniProtKB">
        <authorList>
            <consortium name="Ensembl"/>
        </authorList>
    </citation>
    <scope>IDENTIFICATION</scope>
</reference>
<reference evidence="7" key="2">
    <citation type="submission" date="2025-08" db="UniProtKB">
        <authorList>
            <consortium name="Ensembl"/>
        </authorList>
    </citation>
    <scope>IDENTIFICATION</scope>
</reference>
<dbReference type="Proteomes" id="UP000694620">
    <property type="component" value="Chromosome 13"/>
</dbReference>
<evidence type="ECO:0000256" key="2">
    <source>
        <dbReference type="PROSITE-ProRule" id="PRU00059"/>
    </source>
</evidence>
<sequence length="820" mass="90559">MDRRRAPLCLALLWIVAQMLVGSESVMMTIQGNTTVTIASASPSSKCAICITTNGKQACTSNITLASGPNRTFEFNCTQPQDFFNVEIIRSINCSSNSCASDVAELLSLDFPKFNRTLVWMIKVSPQRSLVLNFPGTGMSQINPLENCKDQMTYTILTKTNYNPTSIGTFCRQGAISKINVMNETKLYLRIQGKEKVNQSGFTIEITKSIKRLGIVEVVLSPGLTYEFLSPNYPQSFPDDDLMSWNFGVPQKHNATIQFLNYSQPECEKKSVAVEYGLPGTPTISKPLTDIWQNPISGNFNMSLRNCEVTPNDPGILNLQFQVQVSNTSLPARYTVDLQKEYGMLLKIKQKKLNRDCQICISTDCQSEITLQSGNITDVLIRDCNIEHLGMEINKVIGCDDFQNCSVINMPLTVPTVLANLPFSLESFTWQVLAPDNGAVELVPSKGKLQQLLPGQKCSGTFYYKLVKADQSVMGSFCSQGSIEKVQIHSNISVVLLPVEKGNASEAMDPTFNVSIGNEIAESYIFTVSPDKELPVYLVSPHWPAGMPSLASVSWNISLPPKTQAELQFFNTTRPECVKGHAVIGIMGHNSKEEELSFREDVTLPGSVTMLQSFWLNITNCESLGRRHVLRVGNAIIVKSQDNTKKIIISAVCAALAVVAIITTACCVSKRRLKKRREPKVSIYNPGGNMFYPGQGKFPKGRKDNESHIYADIDETMIYGHLLRDTDSSTIPEVDVYRPFIGSGGDMPPTPPPVVTRGLPTHIGSSKMVDNELYTFNQHKQKSIPQGNGDGPAQILTEGEGDESLEVENDCENEKEESKL</sequence>